<name>A0A926E506_9FIRM</name>
<feature type="domain" description="SHOCT" evidence="1">
    <location>
        <begin position="155"/>
        <end position="181"/>
    </location>
</feature>
<dbReference type="InterPro" id="IPR018649">
    <property type="entry name" value="SHOCT"/>
</dbReference>
<accession>A0A926E506</accession>
<sequence length="184" mass="21357">MDKLDLDDCEQLRCNLVAFGNGGEDDIEECSTFHIWRDGQALCLFPDWYSSEETLDFVSIHLEEELARSAKVTVIPFGEIDYFRPKDEYEEAEILLHYRENGVPKAIRFEHAAFNLFMDWFPEKEYSYIRLQKEERAKENGAPSETGAAGELTEQFQILKELHGQGLLTDEEFADKKHELLAKI</sequence>
<evidence type="ECO:0000259" key="1">
    <source>
        <dbReference type="Pfam" id="PF09851"/>
    </source>
</evidence>
<protein>
    <submittedName>
        <fullName evidence="2">SHOCT domain-containing protein</fullName>
    </submittedName>
</protein>
<proteinExistence type="predicted"/>
<organism evidence="2 3">
    <name type="scientific">Fumia xinanensis</name>
    <dbReference type="NCBI Taxonomy" id="2763659"/>
    <lineage>
        <taxon>Bacteria</taxon>
        <taxon>Bacillati</taxon>
        <taxon>Bacillota</taxon>
        <taxon>Clostridia</taxon>
        <taxon>Eubacteriales</taxon>
        <taxon>Oscillospiraceae</taxon>
        <taxon>Fumia</taxon>
    </lineage>
</organism>
<reference evidence="2" key="1">
    <citation type="submission" date="2020-08" db="EMBL/GenBank/DDBJ databases">
        <title>Genome public.</title>
        <authorList>
            <person name="Liu C."/>
            <person name="Sun Q."/>
        </authorList>
    </citation>
    <scope>NUCLEOTIDE SEQUENCE</scope>
    <source>
        <strain evidence="2">NSJ-33</strain>
    </source>
</reference>
<dbReference type="Proteomes" id="UP000610760">
    <property type="component" value="Unassembled WGS sequence"/>
</dbReference>
<comment type="caution">
    <text evidence="2">The sequence shown here is derived from an EMBL/GenBank/DDBJ whole genome shotgun (WGS) entry which is preliminary data.</text>
</comment>
<dbReference type="EMBL" id="JACRSV010000001">
    <property type="protein sequence ID" value="MBC8559645.1"/>
    <property type="molecule type" value="Genomic_DNA"/>
</dbReference>
<dbReference type="Pfam" id="PF09851">
    <property type="entry name" value="SHOCT"/>
    <property type="match status" value="1"/>
</dbReference>
<evidence type="ECO:0000313" key="3">
    <source>
        <dbReference type="Proteomes" id="UP000610760"/>
    </source>
</evidence>
<gene>
    <name evidence="2" type="ORF">H8710_06105</name>
</gene>
<keyword evidence="3" id="KW-1185">Reference proteome</keyword>
<dbReference type="AlphaFoldDB" id="A0A926E506"/>
<evidence type="ECO:0000313" key="2">
    <source>
        <dbReference type="EMBL" id="MBC8559645.1"/>
    </source>
</evidence>